<dbReference type="EMBL" id="MU275879">
    <property type="protein sequence ID" value="KAI0048961.1"/>
    <property type="molecule type" value="Genomic_DNA"/>
</dbReference>
<comment type="caution">
    <text evidence="1">The sequence shown here is derived from an EMBL/GenBank/DDBJ whole genome shotgun (WGS) entry which is preliminary data.</text>
</comment>
<sequence length="936" mass="102377">MHRAATQPVGEQASSSSRHAHAHPNVFSRLQALFPAAPSPSPLSAAEKSDVPAPPPPPPLKVRIVTWNMHESLPKGDLRELLGDVPLYTPTTASSPDGLPYLSDDANHPYHLVVVAGQECPSLSGIPRGFGAGFKLKELKEKEKEREREREREKDKDNNADKPRDPEQDRARELERNRQRFKEGLKELQRQRPKVDDDPAHPPSGWTAILEDFFCNGVQDPTRRAREGVRPELERSMSTSDPGKRRSVSKPEARKGPYEMLVKERMMGIYLAVFVHRDARHLVKGTSRHAVTAGLIGGRVGNKGAVAISLKIAETTMFFVNAHLAAHEGKLLHRMANLAKIKAELVVDHFLKPDDPRMVAEDLTDKFDYTFLCGDLNFRLDISRLHADWLISRQETNFNDSTEYAQALAFDQLYNIMRNGQAFVGFREGTINFPPTFKYDVLRTLKNKPKPPRPNVFAVQGPLAETPGEEGSSRRPESRASRSSSDEDEEDAERAEATSVVSSGTAYSKKTTDADDDEDSDESSDDEDSDERPSSNRIHARALVKRLSVTAALKAKVKWQELVSPGSPSPRAASKWPKPPAVRRTSQNGFGAPAQVMSMPVTPSLSRSAPSITGVSLSRSLGDHEALMNSPPMKRASSSKSTVDVSDDRGVYDSSSKQRVPSWCDRILFKSTVKPDPEPDDEDHPSAPRNAVGSFFTNAWRSFSARSRKESSSSLRSADNVATPLSLDSQSPVATRPPSPSTSYSLHPAPHPHLSSPPPRRRPRPISVEAIAPSASAGARPLPRSRSSTALRSLSPPLASAQPRPKTANPVRARTAPDAFPSTFSPLSQSSGSSPASSGSGAHTSDYSSSASEAATPAPFRDPPPRWRLLSLLSRDTSDTRSTTPTVASESTVAPTRARKGDVVCLSYGTLDDQGMRRLEGRSDHRPVIGCYAVYV</sequence>
<protein>
    <submittedName>
        <fullName evidence="1">DNase I-like protein</fullName>
    </submittedName>
</protein>
<dbReference type="Proteomes" id="UP000814033">
    <property type="component" value="Unassembled WGS sequence"/>
</dbReference>
<reference evidence="1" key="1">
    <citation type="submission" date="2021-02" db="EMBL/GenBank/DDBJ databases">
        <authorList>
            <consortium name="DOE Joint Genome Institute"/>
            <person name="Ahrendt S."/>
            <person name="Looney B.P."/>
            <person name="Miyauchi S."/>
            <person name="Morin E."/>
            <person name="Drula E."/>
            <person name="Courty P.E."/>
            <person name="Chicoki N."/>
            <person name="Fauchery L."/>
            <person name="Kohler A."/>
            <person name="Kuo A."/>
            <person name="Labutti K."/>
            <person name="Pangilinan J."/>
            <person name="Lipzen A."/>
            <person name="Riley R."/>
            <person name="Andreopoulos W."/>
            <person name="He G."/>
            <person name="Johnson J."/>
            <person name="Barry K.W."/>
            <person name="Grigoriev I.V."/>
            <person name="Nagy L."/>
            <person name="Hibbett D."/>
            <person name="Henrissat B."/>
            <person name="Matheny P.B."/>
            <person name="Labbe J."/>
            <person name="Martin F."/>
        </authorList>
    </citation>
    <scope>NUCLEOTIDE SEQUENCE</scope>
    <source>
        <strain evidence="1">FP105234-sp</strain>
    </source>
</reference>
<reference evidence="1" key="2">
    <citation type="journal article" date="2022" name="New Phytol.">
        <title>Evolutionary transition to the ectomycorrhizal habit in the genomes of a hyperdiverse lineage of mushroom-forming fungi.</title>
        <authorList>
            <person name="Looney B."/>
            <person name="Miyauchi S."/>
            <person name="Morin E."/>
            <person name="Drula E."/>
            <person name="Courty P.E."/>
            <person name="Kohler A."/>
            <person name="Kuo A."/>
            <person name="LaButti K."/>
            <person name="Pangilinan J."/>
            <person name="Lipzen A."/>
            <person name="Riley R."/>
            <person name="Andreopoulos W."/>
            <person name="He G."/>
            <person name="Johnson J."/>
            <person name="Nolan M."/>
            <person name="Tritt A."/>
            <person name="Barry K.W."/>
            <person name="Grigoriev I.V."/>
            <person name="Nagy L.G."/>
            <person name="Hibbett D."/>
            <person name="Henrissat B."/>
            <person name="Matheny P.B."/>
            <person name="Labbe J."/>
            <person name="Martin F.M."/>
        </authorList>
    </citation>
    <scope>NUCLEOTIDE SEQUENCE</scope>
    <source>
        <strain evidence="1">FP105234-sp</strain>
    </source>
</reference>
<accession>A0ACB8RZD7</accession>
<evidence type="ECO:0000313" key="1">
    <source>
        <dbReference type="EMBL" id="KAI0048961.1"/>
    </source>
</evidence>
<keyword evidence="2" id="KW-1185">Reference proteome</keyword>
<evidence type="ECO:0000313" key="2">
    <source>
        <dbReference type="Proteomes" id="UP000814033"/>
    </source>
</evidence>
<name>A0ACB8RZD7_9AGAM</name>
<gene>
    <name evidence="1" type="ORF">FA95DRAFT_1557376</name>
</gene>
<proteinExistence type="predicted"/>
<organism evidence="1 2">
    <name type="scientific">Auriscalpium vulgare</name>
    <dbReference type="NCBI Taxonomy" id="40419"/>
    <lineage>
        <taxon>Eukaryota</taxon>
        <taxon>Fungi</taxon>
        <taxon>Dikarya</taxon>
        <taxon>Basidiomycota</taxon>
        <taxon>Agaricomycotina</taxon>
        <taxon>Agaricomycetes</taxon>
        <taxon>Russulales</taxon>
        <taxon>Auriscalpiaceae</taxon>
        <taxon>Auriscalpium</taxon>
    </lineage>
</organism>